<evidence type="ECO:0000256" key="7">
    <source>
        <dbReference type="ARBA" id="ARBA00023065"/>
    </source>
</evidence>
<evidence type="ECO:0000256" key="1">
    <source>
        <dbReference type="ARBA" id="ARBA00004141"/>
    </source>
</evidence>
<feature type="domain" description="Cation/H+ exchanger transmembrane" evidence="10">
    <location>
        <begin position="14"/>
        <end position="380"/>
    </location>
</feature>
<evidence type="ECO:0000313" key="12">
    <source>
        <dbReference type="Proteomes" id="UP001595824"/>
    </source>
</evidence>
<name>A0ABV8T8R2_9ACTN</name>
<feature type="transmembrane region" description="Helical" evidence="9">
    <location>
        <begin position="31"/>
        <end position="51"/>
    </location>
</feature>
<organism evidence="11 12">
    <name type="scientific">Streptomyces andamanensis</name>
    <dbReference type="NCBI Taxonomy" id="1565035"/>
    <lineage>
        <taxon>Bacteria</taxon>
        <taxon>Bacillati</taxon>
        <taxon>Actinomycetota</taxon>
        <taxon>Actinomycetes</taxon>
        <taxon>Kitasatosporales</taxon>
        <taxon>Streptomycetaceae</taxon>
        <taxon>Streptomyces</taxon>
    </lineage>
</organism>
<evidence type="ECO:0000256" key="2">
    <source>
        <dbReference type="ARBA" id="ARBA00005551"/>
    </source>
</evidence>
<keyword evidence="8 9" id="KW-0472">Membrane</keyword>
<comment type="caution">
    <text evidence="11">The sequence shown here is derived from an EMBL/GenBank/DDBJ whole genome shotgun (WGS) entry which is preliminary data.</text>
</comment>
<evidence type="ECO:0000256" key="6">
    <source>
        <dbReference type="ARBA" id="ARBA00022989"/>
    </source>
</evidence>
<dbReference type="EMBL" id="JBHSDP010000006">
    <property type="protein sequence ID" value="MFC4326991.1"/>
    <property type="molecule type" value="Genomic_DNA"/>
</dbReference>
<dbReference type="InterPro" id="IPR038770">
    <property type="entry name" value="Na+/solute_symporter_sf"/>
</dbReference>
<dbReference type="PANTHER" id="PTHR43562:SF1">
    <property type="entry name" value="NA(+)_H(+) ANTIPORTER YJBQ-RELATED"/>
    <property type="match status" value="1"/>
</dbReference>
<dbReference type="Pfam" id="PF00999">
    <property type="entry name" value="Na_H_Exchanger"/>
    <property type="match status" value="1"/>
</dbReference>
<keyword evidence="4" id="KW-0050">Antiport</keyword>
<dbReference type="Proteomes" id="UP001595824">
    <property type="component" value="Unassembled WGS sequence"/>
</dbReference>
<feature type="transmembrane region" description="Helical" evidence="9">
    <location>
        <begin position="333"/>
        <end position="351"/>
    </location>
</feature>
<keyword evidence="3" id="KW-0813">Transport</keyword>
<keyword evidence="7" id="KW-0406">Ion transport</keyword>
<gene>
    <name evidence="11" type="ORF">ACFPC0_03930</name>
</gene>
<feature type="transmembrane region" description="Helical" evidence="9">
    <location>
        <begin position="268"/>
        <end position="288"/>
    </location>
</feature>
<feature type="transmembrane region" description="Helical" evidence="9">
    <location>
        <begin position="113"/>
        <end position="134"/>
    </location>
</feature>
<feature type="transmembrane region" description="Helical" evidence="9">
    <location>
        <begin position="175"/>
        <end position="194"/>
    </location>
</feature>
<protein>
    <submittedName>
        <fullName evidence="11">Cation:proton antiporter</fullName>
    </submittedName>
</protein>
<evidence type="ECO:0000256" key="5">
    <source>
        <dbReference type="ARBA" id="ARBA00022692"/>
    </source>
</evidence>
<dbReference type="InterPro" id="IPR006153">
    <property type="entry name" value="Cation/H_exchanger_TM"/>
</dbReference>
<evidence type="ECO:0000259" key="10">
    <source>
        <dbReference type="Pfam" id="PF00999"/>
    </source>
</evidence>
<feature type="transmembrane region" description="Helical" evidence="9">
    <location>
        <begin position="90"/>
        <end position="107"/>
    </location>
</feature>
<comment type="similarity">
    <text evidence="2">Belongs to the monovalent cation:proton antiporter 2 (CPA2) transporter (TC 2.A.37) family.</text>
</comment>
<evidence type="ECO:0000256" key="8">
    <source>
        <dbReference type="ARBA" id="ARBA00023136"/>
    </source>
</evidence>
<dbReference type="PANTHER" id="PTHR43562">
    <property type="entry name" value="NAPA-TYPE SODIUM/HYDROGEN ANTIPORTER"/>
    <property type="match status" value="1"/>
</dbReference>
<evidence type="ECO:0000256" key="4">
    <source>
        <dbReference type="ARBA" id="ARBA00022449"/>
    </source>
</evidence>
<keyword evidence="12" id="KW-1185">Reference proteome</keyword>
<dbReference type="Gene3D" id="1.20.1530.20">
    <property type="match status" value="1"/>
</dbReference>
<feature type="transmembrane region" description="Helical" evidence="9">
    <location>
        <begin position="363"/>
        <end position="381"/>
    </location>
</feature>
<evidence type="ECO:0000313" key="11">
    <source>
        <dbReference type="EMBL" id="MFC4326991.1"/>
    </source>
</evidence>
<evidence type="ECO:0000256" key="3">
    <source>
        <dbReference type="ARBA" id="ARBA00022448"/>
    </source>
</evidence>
<keyword evidence="6 9" id="KW-1133">Transmembrane helix</keyword>
<feature type="transmembrane region" description="Helical" evidence="9">
    <location>
        <begin position="300"/>
        <end position="321"/>
    </location>
</feature>
<reference evidence="12" key="1">
    <citation type="journal article" date="2019" name="Int. J. Syst. Evol. Microbiol.">
        <title>The Global Catalogue of Microorganisms (GCM) 10K type strain sequencing project: providing services to taxonomists for standard genome sequencing and annotation.</title>
        <authorList>
            <consortium name="The Broad Institute Genomics Platform"/>
            <consortium name="The Broad Institute Genome Sequencing Center for Infectious Disease"/>
            <person name="Wu L."/>
            <person name="Ma J."/>
        </authorList>
    </citation>
    <scope>NUCLEOTIDE SEQUENCE [LARGE SCALE GENOMIC DNA]</scope>
    <source>
        <strain evidence="12">PCU 347</strain>
    </source>
</reference>
<keyword evidence="5 9" id="KW-0812">Transmembrane</keyword>
<evidence type="ECO:0000256" key="9">
    <source>
        <dbReference type="SAM" id="Phobius"/>
    </source>
</evidence>
<sequence>MAHPGTLVLIMAAAVLAPVLAEAVTRLVRVPLVIFEIVLGIVIGPAVLGWAHPDRVVDTLSDLGLAMLIFLAGYEIEFAAVRGSTLRRATAAWLVSLAAGIGLGFLISGGAAYQAFVIGTALTSTALGTVLPILRDQGELRSRFGTVVSAFGAVGEFGPVVAMALLLSGRGPGESTVLLVAFAVITAGAVRWALRPRRAWFSRLVATTLHSSGQFAVRFVMLLLAGMLALAQAFGLDILLGAFAAGVLTRLVLHSASPAHGAEVFGKVEALGFGFLVPLFYVVTGIEFDLRALMHDPRAAALVPVFLLLFLLVRGGPVRLLAPPGLGPGDRRALTLFASTCLPLVVAITTIGVDQKVLGGDRAAALVGAAMVSVLVLPVLATRLRGGARRTEQASVSSAESEAW</sequence>
<feature type="transmembrane region" description="Helical" evidence="9">
    <location>
        <begin position="215"/>
        <end position="232"/>
    </location>
</feature>
<feature type="transmembrane region" description="Helical" evidence="9">
    <location>
        <begin position="238"/>
        <end position="256"/>
    </location>
</feature>
<dbReference type="RefSeq" id="WP_381736983.1">
    <property type="nucleotide sequence ID" value="NZ_JBHSDP010000006.1"/>
</dbReference>
<accession>A0ABV8T8R2</accession>
<proteinExistence type="inferred from homology"/>
<feature type="transmembrane region" description="Helical" evidence="9">
    <location>
        <begin position="146"/>
        <end position="169"/>
    </location>
</feature>
<comment type="subcellular location">
    <subcellularLocation>
        <location evidence="1">Membrane</location>
        <topology evidence="1">Multi-pass membrane protein</topology>
    </subcellularLocation>
</comment>